<dbReference type="GO" id="GO:0005886">
    <property type="term" value="C:plasma membrane"/>
    <property type="evidence" value="ECO:0007669"/>
    <property type="project" value="UniProtKB-SubCell"/>
</dbReference>
<dbReference type="Pfam" id="PF06271">
    <property type="entry name" value="RDD"/>
    <property type="match status" value="1"/>
</dbReference>
<reference evidence="8 9" key="1">
    <citation type="journal article" date="2008" name="Int. J. Syst. Evol. Microbiol.">
        <title>Luteimonas marina sp. nov., isolated from seawater.</title>
        <authorList>
            <person name="Baik K.S."/>
            <person name="Park S.C."/>
            <person name="Kim M.S."/>
            <person name="Kim E.M."/>
            <person name="Park C."/>
            <person name="Chun J."/>
            <person name="Seong C.N."/>
        </authorList>
    </citation>
    <scope>NUCLEOTIDE SEQUENCE [LARGE SCALE GENOMIC DNA]</scope>
    <source>
        <strain evidence="8 9">FR1330</strain>
    </source>
</reference>
<evidence type="ECO:0000313" key="9">
    <source>
        <dbReference type="Proteomes" id="UP000319980"/>
    </source>
</evidence>
<evidence type="ECO:0000259" key="7">
    <source>
        <dbReference type="Pfam" id="PF06271"/>
    </source>
</evidence>
<evidence type="ECO:0000313" key="8">
    <source>
        <dbReference type="EMBL" id="TWT19261.1"/>
    </source>
</evidence>
<evidence type="ECO:0000256" key="5">
    <source>
        <dbReference type="ARBA" id="ARBA00023136"/>
    </source>
</evidence>
<dbReference type="InterPro" id="IPR010432">
    <property type="entry name" value="RDD"/>
</dbReference>
<keyword evidence="5 6" id="KW-0472">Membrane</keyword>
<feature type="transmembrane region" description="Helical" evidence="6">
    <location>
        <begin position="23"/>
        <end position="42"/>
    </location>
</feature>
<sequence length="239" mass="25005">MSGAATPAAAHPAWGPASFPRRYAAWSIDIAVVLLLAALACATRIRDGGARIAAAFDALAQSMARAMADLLYGVTPLELARQWLADPRQREAITALSDAIAATVFPPLLAAALLALAWFALSEASPWQATPGKRLLGLRVVDAGGARIGLARAAARHLAGALSWLTLNIGHLLALAPPRRQALHDRIAGTQVLQARADARLPAWAGAWLALQVVLAIAATAWLFLAANAAMQRAFDALL</sequence>
<proteinExistence type="predicted"/>
<keyword evidence="4 6" id="KW-1133">Transmembrane helix</keyword>
<feature type="transmembrane region" description="Helical" evidence="6">
    <location>
        <begin position="99"/>
        <end position="121"/>
    </location>
</feature>
<comment type="subcellular location">
    <subcellularLocation>
        <location evidence="1">Cell membrane</location>
        <topology evidence="1">Multi-pass membrane protein</topology>
    </subcellularLocation>
</comment>
<comment type="caution">
    <text evidence="8">The sequence shown here is derived from an EMBL/GenBank/DDBJ whole genome shotgun (WGS) entry which is preliminary data.</text>
</comment>
<feature type="transmembrane region" description="Helical" evidence="6">
    <location>
        <begin position="203"/>
        <end position="225"/>
    </location>
</feature>
<evidence type="ECO:0000256" key="4">
    <source>
        <dbReference type="ARBA" id="ARBA00022989"/>
    </source>
</evidence>
<dbReference type="InterPro" id="IPR051791">
    <property type="entry name" value="Pra-immunoreactive"/>
</dbReference>
<dbReference type="EMBL" id="VOHK01000005">
    <property type="protein sequence ID" value="TWT19261.1"/>
    <property type="molecule type" value="Genomic_DNA"/>
</dbReference>
<dbReference type="PANTHER" id="PTHR36115">
    <property type="entry name" value="PROLINE-RICH ANTIGEN HOMOLOG-RELATED"/>
    <property type="match status" value="1"/>
</dbReference>
<protein>
    <submittedName>
        <fullName evidence="8">RDD family protein</fullName>
    </submittedName>
</protein>
<dbReference type="AlphaFoldDB" id="A0A5C5TYL1"/>
<dbReference type="OrthoDB" id="9793824at2"/>
<evidence type="ECO:0000256" key="1">
    <source>
        <dbReference type="ARBA" id="ARBA00004651"/>
    </source>
</evidence>
<dbReference type="Proteomes" id="UP000319980">
    <property type="component" value="Unassembled WGS sequence"/>
</dbReference>
<keyword evidence="3 6" id="KW-0812">Transmembrane</keyword>
<keyword evidence="2" id="KW-1003">Cell membrane</keyword>
<evidence type="ECO:0000256" key="6">
    <source>
        <dbReference type="SAM" id="Phobius"/>
    </source>
</evidence>
<gene>
    <name evidence="8" type="ORF">FQY83_12960</name>
</gene>
<evidence type="ECO:0000256" key="3">
    <source>
        <dbReference type="ARBA" id="ARBA00022692"/>
    </source>
</evidence>
<accession>A0A5C5TYL1</accession>
<dbReference type="RefSeq" id="WP_146388377.1">
    <property type="nucleotide sequence ID" value="NZ_VOHK01000005.1"/>
</dbReference>
<dbReference type="PANTHER" id="PTHR36115:SF6">
    <property type="entry name" value="PROLINE-RICH ANTIGEN HOMOLOG"/>
    <property type="match status" value="1"/>
</dbReference>
<organism evidence="8 9">
    <name type="scientific">Luteimonas marina</name>
    <dbReference type="NCBI Taxonomy" id="488485"/>
    <lineage>
        <taxon>Bacteria</taxon>
        <taxon>Pseudomonadati</taxon>
        <taxon>Pseudomonadota</taxon>
        <taxon>Gammaproteobacteria</taxon>
        <taxon>Lysobacterales</taxon>
        <taxon>Lysobacteraceae</taxon>
        <taxon>Luteimonas</taxon>
    </lineage>
</organism>
<evidence type="ECO:0000256" key="2">
    <source>
        <dbReference type="ARBA" id="ARBA00022475"/>
    </source>
</evidence>
<feature type="domain" description="RDD" evidence="7">
    <location>
        <begin position="17"/>
        <end position="189"/>
    </location>
</feature>
<name>A0A5C5TYL1_9GAMM</name>
<keyword evidence="9" id="KW-1185">Reference proteome</keyword>